<comment type="subcellular location">
    <subcellularLocation>
        <location evidence="1">Membrane</location>
        <topology evidence="1">Multi-pass membrane protein</topology>
    </subcellularLocation>
</comment>
<feature type="transmembrane region" description="Helical" evidence="5">
    <location>
        <begin position="389"/>
        <end position="411"/>
    </location>
</feature>
<dbReference type="InterPro" id="IPR051533">
    <property type="entry name" value="WaaL-like"/>
</dbReference>
<evidence type="ECO:0000313" key="7">
    <source>
        <dbReference type="EMBL" id="OGG13483.1"/>
    </source>
</evidence>
<accession>A0A1F5ZM72</accession>
<dbReference type="Proteomes" id="UP000177383">
    <property type="component" value="Unassembled WGS sequence"/>
</dbReference>
<dbReference type="PANTHER" id="PTHR37422">
    <property type="entry name" value="TEICHURONIC ACID BIOSYNTHESIS PROTEIN TUAE"/>
    <property type="match status" value="1"/>
</dbReference>
<reference evidence="7 8" key="1">
    <citation type="journal article" date="2016" name="Nat. Commun.">
        <title>Thousands of microbial genomes shed light on interconnected biogeochemical processes in an aquifer system.</title>
        <authorList>
            <person name="Anantharaman K."/>
            <person name="Brown C.T."/>
            <person name="Hug L.A."/>
            <person name="Sharon I."/>
            <person name="Castelle C.J."/>
            <person name="Probst A.J."/>
            <person name="Thomas B.C."/>
            <person name="Singh A."/>
            <person name="Wilkins M.J."/>
            <person name="Karaoz U."/>
            <person name="Brodie E.L."/>
            <person name="Williams K.H."/>
            <person name="Hubbard S.S."/>
            <person name="Banfield J.F."/>
        </authorList>
    </citation>
    <scope>NUCLEOTIDE SEQUENCE [LARGE SCALE GENOMIC DNA]</scope>
</reference>
<evidence type="ECO:0000259" key="6">
    <source>
        <dbReference type="Pfam" id="PF04932"/>
    </source>
</evidence>
<sequence length="472" mass="53632">MGKVLRLEIMQTNFSLKLSRFLVYLAIFLIPFYFFRFSIGPIRTNVFEVVVLVALLNTLYVIRNTKKVVWGSIWSYLFLSASFISIFVAPDKVSALGIFKGWFLVPIILYFLILNLFMMSSSGRQRPRIKYGASSGPGIQDIPQRNFMDSRFHGNDKNTEEYFKLIVPIFTSFTIVGIWSLLQSLGLITVLFYQKGDVSFFQYLSSNNFRIFGPFESPNFLAMFLVPVFFLSLPILGYAKKISKTVFFLALIPFAIAVYDLLMTGSRAGIVAFTIPFVILVLNKTQIVSASGRQRPRLRGNDNKKWLTAIALLIVILMFCLILIRVSTDRSESNSSRLQIYHYSLEIGQASPVSGIGLGSFYQRITEISRDDIDFQVKVLPYALHPHNIYLAMWLNLGFLGLILFLIIVGTLFHRLLSLSNNFIAACLMAAMVAILIHGLFDTTYFKNDLSAFFWLILALVELITLHKNAES</sequence>
<gene>
    <name evidence="7" type="ORF">A2773_03345</name>
</gene>
<feature type="transmembrane region" description="Helical" evidence="5">
    <location>
        <begin position="101"/>
        <end position="120"/>
    </location>
</feature>
<evidence type="ECO:0000256" key="1">
    <source>
        <dbReference type="ARBA" id="ARBA00004141"/>
    </source>
</evidence>
<feature type="transmembrane region" description="Helical" evidence="5">
    <location>
        <begin position="165"/>
        <end position="193"/>
    </location>
</feature>
<feature type="transmembrane region" description="Helical" evidence="5">
    <location>
        <begin position="69"/>
        <end position="89"/>
    </location>
</feature>
<evidence type="ECO:0000256" key="5">
    <source>
        <dbReference type="SAM" id="Phobius"/>
    </source>
</evidence>
<comment type="caution">
    <text evidence="7">The sequence shown here is derived from an EMBL/GenBank/DDBJ whole genome shotgun (WGS) entry which is preliminary data.</text>
</comment>
<dbReference type="GO" id="GO:0016020">
    <property type="term" value="C:membrane"/>
    <property type="evidence" value="ECO:0007669"/>
    <property type="project" value="UniProtKB-SubCell"/>
</dbReference>
<evidence type="ECO:0000256" key="3">
    <source>
        <dbReference type="ARBA" id="ARBA00022989"/>
    </source>
</evidence>
<feature type="transmembrane region" description="Helical" evidence="5">
    <location>
        <begin position="220"/>
        <end position="239"/>
    </location>
</feature>
<keyword evidence="4 5" id="KW-0472">Membrane</keyword>
<feature type="transmembrane region" description="Helical" evidence="5">
    <location>
        <begin position="21"/>
        <end position="39"/>
    </location>
</feature>
<feature type="transmembrane region" description="Helical" evidence="5">
    <location>
        <begin position="453"/>
        <end position="470"/>
    </location>
</feature>
<dbReference type="EMBL" id="MFJE01000052">
    <property type="protein sequence ID" value="OGG13483.1"/>
    <property type="molecule type" value="Genomic_DNA"/>
</dbReference>
<feature type="transmembrane region" description="Helical" evidence="5">
    <location>
        <begin position="246"/>
        <end position="262"/>
    </location>
</feature>
<dbReference type="NCBIfam" id="TIGR04370">
    <property type="entry name" value="glyco_rpt_poly"/>
    <property type="match status" value="1"/>
</dbReference>
<dbReference type="Pfam" id="PF04932">
    <property type="entry name" value="Wzy_C"/>
    <property type="match status" value="1"/>
</dbReference>
<evidence type="ECO:0000256" key="4">
    <source>
        <dbReference type="ARBA" id="ARBA00023136"/>
    </source>
</evidence>
<feature type="domain" description="O-antigen ligase-related" evidence="6">
    <location>
        <begin position="254"/>
        <end position="406"/>
    </location>
</feature>
<organism evidence="7 8">
    <name type="scientific">Candidatus Gottesmanbacteria bacterium RIFCSPHIGHO2_01_FULL_39_10</name>
    <dbReference type="NCBI Taxonomy" id="1798375"/>
    <lineage>
        <taxon>Bacteria</taxon>
        <taxon>Candidatus Gottesmaniibacteriota</taxon>
    </lineage>
</organism>
<feature type="transmembrane region" description="Helical" evidence="5">
    <location>
        <begin position="45"/>
        <end position="62"/>
    </location>
</feature>
<proteinExistence type="predicted"/>
<feature type="transmembrane region" description="Helical" evidence="5">
    <location>
        <begin position="306"/>
        <end position="326"/>
    </location>
</feature>
<evidence type="ECO:0000313" key="8">
    <source>
        <dbReference type="Proteomes" id="UP000177383"/>
    </source>
</evidence>
<feature type="transmembrane region" description="Helical" evidence="5">
    <location>
        <begin position="268"/>
        <end position="285"/>
    </location>
</feature>
<name>A0A1F5ZM72_9BACT</name>
<dbReference type="PANTHER" id="PTHR37422:SF13">
    <property type="entry name" value="LIPOPOLYSACCHARIDE BIOSYNTHESIS PROTEIN PA4999-RELATED"/>
    <property type="match status" value="1"/>
</dbReference>
<feature type="transmembrane region" description="Helical" evidence="5">
    <location>
        <begin position="423"/>
        <end position="441"/>
    </location>
</feature>
<keyword evidence="2 5" id="KW-0812">Transmembrane</keyword>
<evidence type="ECO:0000256" key="2">
    <source>
        <dbReference type="ARBA" id="ARBA00022692"/>
    </source>
</evidence>
<dbReference type="AlphaFoldDB" id="A0A1F5ZM72"/>
<dbReference type="STRING" id="1798375.A2773_03345"/>
<keyword evidence="3 5" id="KW-1133">Transmembrane helix</keyword>
<protein>
    <recommendedName>
        <fullName evidence="6">O-antigen ligase-related domain-containing protein</fullName>
    </recommendedName>
</protein>
<dbReference type="InterPro" id="IPR007016">
    <property type="entry name" value="O-antigen_ligase-rel_domated"/>
</dbReference>